<gene>
    <name evidence="2" type="ORF">P1J78_07185</name>
</gene>
<dbReference type="AlphaFoldDB" id="A0AAE3NRX7"/>
<dbReference type="RefSeq" id="WP_275566650.1">
    <property type="nucleotide sequence ID" value="NZ_JARGYC010000014.1"/>
</dbReference>
<evidence type="ECO:0000313" key="3">
    <source>
        <dbReference type="Proteomes" id="UP001220964"/>
    </source>
</evidence>
<reference evidence="2" key="1">
    <citation type="submission" date="2023-03" db="EMBL/GenBank/DDBJ databases">
        <title>Multiphase analysis and comparison of six strains from genera Psychromarinibacter, Lutimaribacter, and Maritimibacter, including a novel species: Psychromarinibacter sediminicola sp. nov.</title>
        <authorList>
            <person name="Wang Y.-H."/>
            <person name="Ye M.-Q."/>
            <person name="Du Z.-J."/>
        </authorList>
    </citation>
    <scope>NUCLEOTIDE SEQUENCE</scope>
    <source>
        <strain evidence="2">C21-152</strain>
    </source>
</reference>
<evidence type="ECO:0000256" key="1">
    <source>
        <dbReference type="SAM" id="SignalP"/>
    </source>
</evidence>
<accession>A0AAE3NRX7</accession>
<keyword evidence="1" id="KW-0732">Signal</keyword>
<protein>
    <submittedName>
        <fullName evidence="2">Uncharacterized protein</fullName>
    </submittedName>
</protein>
<dbReference type="Proteomes" id="UP001220964">
    <property type="component" value="Unassembled WGS sequence"/>
</dbReference>
<feature type="signal peptide" evidence="1">
    <location>
        <begin position="1"/>
        <end position="21"/>
    </location>
</feature>
<feature type="chain" id="PRO_5042120607" evidence="1">
    <location>
        <begin position="22"/>
        <end position="186"/>
    </location>
</feature>
<proteinExistence type="predicted"/>
<keyword evidence="3" id="KW-1185">Reference proteome</keyword>
<name>A0AAE3NRX7_9RHOB</name>
<sequence length="186" mass="19783">MTVRSITAILLAGALCGPVQAEDVQAEDAQAGDCRQVHPKLTFCGGEEAWRPVDRDLPTGIALFRSPARGVGKVIVETVPPGEITGKQVERAILRDLAVSQGGDDRSFTVDRLEGGTVDGTPAGNLEYSIPGGTRPLNLLHSYLVKGDLLIQFLTITAPAVEETSARALHREFLGGFEITPEAPEL</sequence>
<organism evidence="2 3">
    <name type="scientific">Psychromarinibacter sediminicola</name>
    <dbReference type="NCBI Taxonomy" id="3033385"/>
    <lineage>
        <taxon>Bacteria</taxon>
        <taxon>Pseudomonadati</taxon>
        <taxon>Pseudomonadota</taxon>
        <taxon>Alphaproteobacteria</taxon>
        <taxon>Rhodobacterales</taxon>
        <taxon>Paracoccaceae</taxon>
        <taxon>Psychromarinibacter</taxon>
    </lineage>
</organism>
<comment type="caution">
    <text evidence="2">The sequence shown here is derived from an EMBL/GenBank/DDBJ whole genome shotgun (WGS) entry which is preliminary data.</text>
</comment>
<dbReference type="EMBL" id="JARGYC010000014">
    <property type="protein sequence ID" value="MDF0600509.1"/>
    <property type="molecule type" value="Genomic_DNA"/>
</dbReference>
<evidence type="ECO:0000313" key="2">
    <source>
        <dbReference type="EMBL" id="MDF0600509.1"/>
    </source>
</evidence>